<dbReference type="SUPFAM" id="SSF52540">
    <property type="entry name" value="P-loop containing nucleoside triphosphate hydrolases"/>
    <property type="match status" value="1"/>
</dbReference>
<keyword evidence="2" id="KW-0690">Ribosome biogenesis</keyword>
<keyword evidence="3" id="KW-0547">Nucleotide-binding</keyword>
<dbReference type="CDD" id="cd01898">
    <property type="entry name" value="Obg"/>
    <property type="match status" value="1"/>
</dbReference>
<dbReference type="Proteomes" id="UP000277928">
    <property type="component" value="Unassembled WGS sequence"/>
</dbReference>
<feature type="domain" description="OBG-type G" evidence="6">
    <location>
        <begin position="197"/>
        <end position="363"/>
    </location>
</feature>
<evidence type="ECO:0008006" key="10">
    <source>
        <dbReference type="Google" id="ProtNLM"/>
    </source>
</evidence>
<protein>
    <recommendedName>
        <fullName evidence="10">OBG-type G domain-containing protein</fullName>
    </recommendedName>
</protein>
<proteinExistence type="inferred from homology"/>
<evidence type="ECO:0000256" key="2">
    <source>
        <dbReference type="ARBA" id="ARBA00022517"/>
    </source>
</evidence>
<evidence type="ECO:0000313" key="8">
    <source>
        <dbReference type="EMBL" id="VDK87829.1"/>
    </source>
</evidence>
<dbReference type="InterPro" id="IPR006169">
    <property type="entry name" value="GTP1_OBG_dom"/>
</dbReference>
<dbReference type="InterPro" id="IPR045086">
    <property type="entry name" value="OBG_GTPase"/>
</dbReference>
<dbReference type="GO" id="GO:0042254">
    <property type="term" value="P:ribosome biogenesis"/>
    <property type="evidence" value="ECO:0007669"/>
    <property type="project" value="UniProtKB-UniRule"/>
</dbReference>
<keyword evidence="9" id="KW-1185">Reference proteome</keyword>
<dbReference type="PIRSF" id="PIRSF002401">
    <property type="entry name" value="GTP_bd_Obg/CgtA"/>
    <property type="match status" value="1"/>
</dbReference>
<evidence type="ECO:0000256" key="4">
    <source>
        <dbReference type="ARBA" id="ARBA00023134"/>
    </source>
</evidence>
<reference evidence="8 9" key="1">
    <citation type="submission" date="2018-08" db="EMBL/GenBank/DDBJ databases">
        <authorList>
            <person name="Laetsch R D."/>
            <person name="Stevens L."/>
            <person name="Kumar S."/>
            <person name="Blaxter L. M."/>
        </authorList>
    </citation>
    <scope>NUCLEOTIDE SEQUENCE [LARGE SCALE GENOMIC DNA]</scope>
</reference>
<dbReference type="AlphaFoldDB" id="A0A3P6TWV8"/>
<dbReference type="NCBIfam" id="TIGR02729">
    <property type="entry name" value="Obg_CgtA"/>
    <property type="match status" value="1"/>
</dbReference>
<dbReference type="GO" id="GO:0003924">
    <property type="term" value="F:GTPase activity"/>
    <property type="evidence" value="ECO:0007669"/>
    <property type="project" value="InterPro"/>
</dbReference>
<evidence type="ECO:0000313" key="9">
    <source>
        <dbReference type="Proteomes" id="UP000277928"/>
    </source>
</evidence>
<dbReference type="Gene3D" id="3.40.50.300">
    <property type="entry name" value="P-loop containing nucleotide triphosphate hydrolases"/>
    <property type="match status" value="1"/>
</dbReference>
<evidence type="ECO:0000256" key="3">
    <source>
        <dbReference type="ARBA" id="ARBA00022741"/>
    </source>
</evidence>
<feature type="compositionally biased region" description="Basic and acidic residues" evidence="5">
    <location>
        <begin position="28"/>
        <end position="42"/>
    </location>
</feature>
<keyword evidence="4" id="KW-0342">GTP-binding</keyword>
<dbReference type="GO" id="GO:0005525">
    <property type="term" value="F:GTP binding"/>
    <property type="evidence" value="ECO:0007669"/>
    <property type="project" value="UniProtKB-KW"/>
</dbReference>
<dbReference type="PRINTS" id="PR00326">
    <property type="entry name" value="GTP1OBG"/>
</dbReference>
<dbReference type="Gene3D" id="2.70.210.12">
    <property type="entry name" value="GTP1/OBG domain"/>
    <property type="match status" value="1"/>
</dbReference>
<dbReference type="OMA" id="VVFDWEP"/>
<evidence type="ECO:0000256" key="1">
    <source>
        <dbReference type="ARBA" id="ARBA00007699"/>
    </source>
</evidence>
<dbReference type="InterPro" id="IPR027417">
    <property type="entry name" value="P-loop_NTPase"/>
</dbReference>
<dbReference type="InterPro" id="IPR014100">
    <property type="entry name" value="GTP-bd_Obg/CgtA"/>
</dbReference>
<organism evidence="8 9">
    <name type="scientific">Litomosoides sigmodontis</name>
    <name type="common">Filarial nematode worm</name>
    <dbReference type="NCBI Taxonomy" id="42156"/>
    <lineage>
        <taxon>Eukaryota</taxon>
        <taxon>Metazoa</taxon>
        <taxon>Ecdysozoa</taxon>
        <taxon>Nematoda</taxon>
        <taxon>Chromadorea</taxon>
        <taxon>Rhabditida</taxon>
        <taxon>Spirurina</taxon>
        <taxon>Spiruromorpha</taxon>
        <taxon>Filarioidea</taxon>
        <taxon>Onchocercidae</taxon>
        <taxon>Litomosoides</taxon>
    </lineage>
</organism>
<evidence type="ECO:0000259" key="7">
    <source>
        <dbReference type="PROSITE" id="PS51883"/>
    </source>
</evidence>
<dbReference type="Pfam" id="PF01926">
    <property type="entry name" value="MMR_HSR1"/>
    <property type="match status" value="1"/>
</dbReference>
<dbReference type="Pfam" id="PF01018">
    <property type="entry name" value="GTP1_OBG"/>
    <property type="match status" value="1"/>
</dbReference>
<dbReference type="GO" id="GO:0005739">
    <property type="term" value="C:mitochondrion"/>
    <property type="evidence" value="ECO:0007669"/>
    <property type="project" value="TreeGrafter"/>
</dbReference>
<dbReference type="NCBIfam" id="NF008956">
    <property type="entry name" value="PRK12299.1"/>
    <property type="match status" value="1"/>
</dbReference>
<dbReference type="PANTHER" id="PTHR11702">
    <property type="entry name" value="DEVELOPMENTALLY REGULATED GTP-BINDING PROTEIN-RELATED"/>
    <property type="match status" value="1"/>
</dbReference>
<evidence type="ECO:0000259" key="6">
    <source>
        <dbReference type="PROSITE" id="PS51710"/>
    </source>
</evidence>
<dbReference type="InterPro" id="IPR006073">
    <property type="entry name" value="GTP-bd"/>
</dbReference>
<feature type="region of interest" description="Disordered" evidence="5">
    <location>
        <begin position="21"/>
        <end position="42"/>
    </location>
</feature>
<sequence length="376" mass="41130">MLLKLGVRLLFIASRTSSSSRRLTKRPIIPDRTNRGGEAKSFVDQRRVSCKAGNGGNGMVSFRREAGVMFGGPDGGDGGNGGHVIFQVDPLVKDLSRLPTVIKAMNGEGGHPKSCHGKNAPHKVIKVPLGTVLKEPHTDRVIFDLNTQGAIFLAARGGAGGHGNQFYKTNEVRVPLKAELGGVGEELTYDVEMRIIATAGLIGYPNAGKSSLLRAISRAKPKVACYPFTTLTAHVGIVHYDDFAQIAVADIPGLVEGSHADIGLGHSFLRHITRCHCLFYVLDLTLSHLREQFDSLKFEVDQYQEDLSDRPSTIIINKTDLAPVDFDKDAVRKQFASYSIFFISAKFGNGIEELLVHLRERYDHADSAIEQQEQKL</sequence>
<dbReference type="PROSITE" id="PS51710">
    <property type="entry name" value="G_OBG"/>
    <property type="match status" value="1"/>
</dbReference>
<name>A0A3P6TWV8_LITSI</name>
<feature type="domain" description="Obg" evidence="7">
    <location>
        <begin position="40"/>
        <end position="196"/>
    </location>
</feature>
<dbReference type="InterPro" id="IPR031167">
    <property type="entry name" value="G_OBG"/>
</dbReference>
<dbReference type="OrthoDB" id="347018at2759"/>
<comment type="similarity">
    <text evidence="1">Belongs to the TRAFAC class OBG-HflX-like GTPase superfamily. OBG GTPase family.</text>
</comment>
<evidence type="ECO:0000256" key="5">
    <source>
        <dbReference type="SAM" id="MobiDB-lite"/>
    </source>
</evidence>
<dbReference type="GO" id="GO:0000287">
    <property type="term" value="F:magnesium ion binding"/>
    <property type="evidence" value="ECO:0007669"/>
    <property type="project" value="InterPro"/>
</dbReference>
<dbReference type="STRING" id="42156.A0A3P6TWV8"/>
<accession>A0A3P6TWV8</accession>
<dbReference type="FunFam" id="2.70.210.12:FF:000001">
    <property type="entry name" value="GTPase Obg"/>
    <property type="match status" value="1"/>
</dbReference>
<dbReference type="PANTHER" id="PTHR11702:SF31">
    <property type="entry name" value="MITOCHONDRIAL RIBOSOME-ASSOCIATED GTPASE 2"/>
    <property type="match status" value="1"/>
</dbReference>
<dbReference type="InterPro" id="IPR036726">
    <property type="entry name" value="GTP1_OBG_dom_sf"/>
</dbReference>
<dbReference type="EMBL" id="UYRX01001037">
    <property type="protein sequence ID" value="VDK87829.1"/>
    <property type="molecule type" value="Genomic_DNA"/>
</dbReference>
<dbReference type="PROSITE" id="PS51883">
    <property type="entry name" value="OBG"/>
    <property type="match status" value="1"/>
</dbReference>
<dbReference type="SUPFAM" id="SSF82051">
    <property type="entry name" value="Obg GTP-binding protein N-terminal domain"/>
    <property type="match status" value="1"/>
</dbReference>
<gene>
    <name evidence="8" type="ORF">NLS_LOCUS8359</name>
</gene>